<dbReference type="Gene3D" id="3.90.1200.10">
    <property type="match status" value="1"/>
</dbReference>
<dbReference type="InterPro" id="IPR051678">
    <property type="entry name" value="AGP_Transferase"/>
</dbReference>
<dbReference type="InterPro" id="IPR011009">
    <property type="entry name" value="Kinase-like_dom_sf"/>
</dbReference>
<dbReference type="Proteomes" id="UP000261811">
    <property type="component" value="Unassembled WGS sequence"/>
</dbReference>
<feature type="domain" description="Aminoglycoside phosphotransferase" evidence="1">
    <location>
        <begin position="74"/>
        <end position="281"/>
    </location>
</feature>
<name>A0A372JP11_9ACTN</name>
<comment type="caution">
    <text evidence="2">The sequence shown here is derived from an EMBL/GenBank/DDBJ whole genome shotgun (WGS) entry which is preliminary data.</text>
</comment>
<keyword evidence="2" id="KW-0808">Transferase</keyword>
<dbReference type="InterPro" id="IPR002575">
    <property type="entry name" value="Aminoglycoside_PTrfase"/>
</dbReference>
<organism evidence="2 3">
    <name type="scientific">Actinomadura logoneensis</name>
    <dbReference type="NCBI Taxonomy" id="2293572"/>
    <lineage>
        <taxon>Bacteria</taxon>
        <taxon>Bacillati</taxon>
        <taxon>Actinomycetota</taxon>
        <taxon>Actinomycetes</taxon>
        <taxon>Streptosporangiales</taxon>
        <taxon>Thermomonosporaceae</taxon>
        <taxon>Actinomadura</taxon>
    </lineage>
</organism>
<dbReference type="PANTHER" id="PTHR21310">
    <property type="entry name" value="AMINOGLYCOSIDE PHOSPHOTRANSFERASE-RELATED-RELATED"/>
    <property type="match status" value="1"/>
</dbReference>
<gene>
    <name evidence="2" type="ORF">DZF91_11485</name>
</gene>
<evidence type="ECO:0000259" key="1">
    <source>
        <dbReference type="Pfam" id="PF01636"/>
    </source>
</evidence>
<keyword evidence="3" id="KW-1185">Reference proteome</keyword>
<dbReference type="RefSeq" id="WP_117357461.1">
    <property type="nucleotide sequence ID" value="NZ_QURH01000207.1"/>
</dbReference>
<dbReference type="Pfam" id="PF01636">
    <property type="entry name" value="APH"/>
    <property type="match status" value="1"/>
</dbReference>
<dbReference type="GO" id="GO:0016740">
    <property type="term" value="F:transferase activity"/>
    <property type="evidence" value="ECO:0007669"/>
    <property type="project" value="UniProtKB-KW"/>
</dbReference>
<dbReference type="EMBL" id="QURH01000207">
    <property type="protein sequence ID" value="RFU41494.1"/>
    <property type="molecule type" value="Genomic_DNA"/>
</dbReference>
<dbReference type="AlphaFoldDB" id="A0A372JP11"/>
<dbReference type="SUPFAM" id="SSF56112">
    <property type="entry name" value="Protein kinase-like (PK-like)"/>
    <property type="match status" value="1"/>
</dbReference>
<protein>
    <submittedName>
        <fullName evidence="2">Phosphotransferase family protein</fullName>
    </submittedName>
</protein>
<dbReference type="Gene3D" id="3.30.200.20">
    <property type="entry name" value="Phosphorylase Kinase, domain 1"/>
    <property type="match status" value="1"/>
</dbReference>
<evidence type="ECO:0000313" key="3">
    <source>
        <dbReference type="Proteomes" id="UP000261811"/>
    </source>
</evidence>
<proteinExistence type="predicted"/>
<dbReference type="OrthoDB" id="3339041at2"/>
<sequence>MPVPDQRDPEVTRAALAAWLGGRLPGARVPAIETPETSGCARVPAIETPETSGFSSETLIFDAAWTGPDGAERREPLVARVAPSRYQVFPEPRFAEQYRLMRVLDERTDVPVPPIRWYEPSTEPLGAPFFVMGRVEGRVPTDMPPYHMDGWVTEVPAEERAAMWWSSLEVLARVHRLDPDGLGLGFLDQPHWGRTGLDQRLNYYEHYLHWAYGGPQEVALRALDWLRAHRPAEPDAPRLLWGDARIGNVIFRKGVPAAVLDWENAVLGAPEEDLAWFLFLDRHHSEGIGVPRLPGFPSPTGTAARYAELLGRPLRDMGYYEVLSGFKFSVIMARIGQAMIDFGWIGPDDPFPHDNNCTRLLDRILGGLA</sequence>
<reference evidence="2 3" key="1">
    <citation type="submission" date="2018-08" db="EMBL/GenBank/DDBJ databases">
        <title>Actinomadura jelena sp. nov., a novel Actinomycete isolated from soil in Chad.</title>
        <authorList>
            <person name="Shi L."/>
        </authorList>
    </citation>
    <scope>NUCLEOTIDE SEQUENCE [LARGE SCALE GENOMIC DNA]</scope>
    <source>
        <strain evidence="2 3">NEAU-G17</strain>
    </source>
</reference>
<dbReference type="CDD" id="cd05154">
    <property type="entry name" value="ACAD10_11_N-like"/>
    <property type="match status" value="1"/>
</dbReference>
<evidence type="ECO:0000313" key="2">
    <source>
        <dbReference type="EMBL" id="RFU41494.1"/>
    </source>
</evidence>
<dbReference type="PANTHER" id="PTHR21310:SF40">
    <property type="entry name" value="AMINOGLYCOSIDE PHOSPHOTRANSFERASE DOMAIN-CONTAINING PROTEIN-RELATED"/>
    <property type="match status" value="1"/>
</dbReference>
<accession>A0A372JP11</accession>
<dbReference type="InterPro" id="IPR041726">
    <property type="entry name" value="ACAD10_11_N"/>
</dbReference>